<keyword evidence="1" id="KW-0812">Transmembrane</keyword>
<feature type="transmembrane region" description="Helical" evidence="1">
    <location>
        <begin position="74"/>
        <end position="96"/>
    </location>
</feature>
<dbReference type="EMBL" id="VFNX01000001">
    <property type="protein sequence ID" value="TQK95161.1"/>
    <property type="molecule type" value="Genomic_DNA"/>
</dbReference>
<feature type="transmembrane region" description="Helical" evidence="1">
    <location>
        <begin position="310"/>
        <end position="330"/>
    </location>
</feature>
<dbReference type="Pfam" id="PF26314">
    <property type="entry name" value="MptA_B_family"/>
    <property type="match status" value="1"/>
</dbReference>
<comment type="caution">
    <text evidence="2">The sequence shown here is derived from an EMBL/GenBank/DDBJ whole genome shotgun (WGS) entry which is preliminary data.</text>
</comment>
<evidence type="ECO:0000313" key="2">
    <source>
        <dbReference type="EMBL" id="TQK95161.1"/>
    </source>
</evidence>
<feature type="transmembrane region" description="Helical" evidence="1">
    <location>
        <begin position="108"/>
        <end position="127"/>
    </location>
</feature>
<gene>
    <name evidence="2" type="ORF">FB563_0028</name>
</gene>
<feature type="transmembrane region" description="Helical" evidence="1">
    <location>
        <begin position="228"/>
        <end position="259"/>
    </location>
</feature>
<accession>A0A542U7X4</accession>
<keyword evidence="1" id="KW-1133">Transmembrane helix</keyword>
<evidence type="ECO:0000256" key="1">
    <source>
        <dbReference type="SAM" id="Phobius"/>
    </source>
</evidence>
<evidence type="ECO:0008006" key="4">
    <source>
        <dbReference type="Google" id="ProtNLM"/>
    </source>
</evidence>
<feature type="transmembrane region" description="Helical" evidence="1">
    <location>
        <begin position="35"/>
        <end position="54"/>
    </location>
</feature>
<feature type="transmembrane region" description="Helical" evidence="1">
    <location>
        <begin position="271"/>
        <end position="298"/>
    </location>
</feature>
<feature type="transmembrane region" description="Helical" evidence="1">
    <location>
        <begin position="360"/>
        <end position="380"/>
    </location>
</feature>
<reference evidence="2 3" key="1">
    <citation type="submission" date="2019-06" db="EMBL/GenBank/DDBJ databases">
        <title>Sequencing the genomes of 1000 actinobacteria strains.</title>
        <authorList>
            <person name="Klenk H.-P."/>
        </authorList>
    </citation>
    <scope>NUCLEOTIDE SEQUENCE [LARGE SCALE GENOMIC DNA]</scope>
    <source>
        <strain evidence="2 3">DSM 41929</strain>
    </source>
</reference>
<sequence length="453" mass="47791">MTTNHNKWALRLARPIRTFPSPKLLVVDRQTPSPAVWMSGAGIALFALVGASAPNHNTLRAPIPWLRLPAMTGTVSQTVTITAVVLSCWGALGMLKAHERGWRPDARLLYRLGTLTALAVANLTPVGSSDTASYAAYGRIAALGGDPYVTTPARLGGAYAHLVSEAWQSTPSVYGPVATWWQGAAAFIGQERPWLTIWALMLANAAVFVGTGYLLLRTADDPVRAGLLWTVNPLLIGVLVAGGHLDTLVAGLAVCAMHIARRTTRWHHDLIVGGLVGLACGVKISACLFGVGLAWPLLRAGAWRPAARQAGAAALTLVVLYGAYGAHALVPLSAASRLVSTPSLWAVFDQFGTTVLGPRAAAAIVSVLWPVVMLALAWLLRRAAAPEAPAVGALPFALAFAWVLSAPWSMPWYTALAWALAALFSPGRATPYLTLTTAVLAMSHNSGGHGWTW</sequence>
<evidence type="ECO:0000313" key="3">
    <source>
        <dbReference type="Proteomes" id="UP000318103"/>
    </source>
</evidence>
<keyword evidence="3" id="KW-1185">Reference proteome</keyword>
<dbReference type="STRING" id="164348.BFF78_12210"/>
<feature type="transmembrane region" description="Helical" evidence="1">
    <location>
        <begin position="387"/>
        <end position="404"/>
    </location>
</feature>
<name>A0A542U7X4_9ACTN</name>
<keyword evidence="1" id="KW-0472">Membrane</keyword>
<proteinExistence type="predicted"/>
<dbReference type="Proteomes" id="UP000318103">
    <property type="component" value="Unassembled WGS sequence"/>
</dbReference>
<organism evidence="2 3">
    <name type="scientific">Streptomyces puniciscabiei</name>
    <dbReference type="NCBI Taxonomy" id="164348"/>
    <lineage>
        <taxon>Bacteria</taxon>
        <taxon>Bacillati</taxon>
        <taxon>Actinomycetota</taxon>
        <taxon>Actinomycetes</taxon>
        <taxon>Kitasatosporales</taxon>
        <taxon>Streptomycetaceae</taxon>
        <taxon>Streptomyces</taxon>
    </lineage>
</organism>
<feature type="transmembrane region" description="Helical" evidence="1">
    <location>
        <begin position="195"/>
        <end position="216"/>
    </location>
</feature>
<dbReference type="AlphaFoldDB" id="A0A542U7X4"/>
<protein>
    <recommendedName>
        <fullName evidence="4">Alpha-1,6-mannosyltransferase</fullName>
    </recommendedName>
</protein>